<evidence type="ECO:0000259" key="2">
    <source>
        <dbReference type="Pfam" id="PF01693"/>
    </source>
</evidence>
<name>A0A8H4QEM6_9AGAR</name>
<feature type="domain" description="Ribonuclease H1 N-terminal" evidence="2">
    <location>
        <begin position="208"/>
        <end position="252"/>
    </location>
</feature>
<proteinExistence type="predicted"/>
<dbReference type="InterPro" id="IPR011320">
    <property type="entry name" value="RNase_H1_N"/>
</dbReference>
<dbReference type="Pfam" id="PF01693">
    <property type="entry name" value="Cauli_VI"/>
    <property type="match status" value="1"/>
</dbReference>
<feature type="compositionally biased region" description="Polar residues" evidence="1">
    <location>
        <begin position="122"/>
        <end position="135"/>
    </location>
</feature>
<evidence type="ECO:0000313" key="4">
    <source>
        <dbReference type="Proteomes" id="UP000521872"/>
    </source>
</evidence>
<comment type="caution">
    <text evidence="3">The sequence shown here is derived from an EMBL/GenBank/DDBJ whole genome shotgun (WGS) entry which is preliminary data.</text>
</comment>
<feature type="region of interest" description="Disordered" evidence="1">
    <location>
        <begin position="167"/>
        <end position="203"/>
    </location>
</feature>
<dbReference type="EMBL" id="JAACJL010000060">
    <property type="protein sequence ID" value="KAF4609665.1"/>
    <property type="molecule type" value="Genomic_DNA"/>
</dbReference>
<evidence type="ECO:0000256" key="1">
    <source>
        <dbReference type="SAM" id="MobiDB-lite"/>
    </source>
</evidence>
<evidence type="ECO:0000313" key="3">
    <source>
        <dbReference type="EMBL" id="KAF4609665.1"/>
    </source>
</evidence>
<protein>
    <recommendedName>
        <fullName evidence="2">Ribonuclease H1 N-terminal domain-containing protein</fullName>
    </recommendedName>
</protein>
<keyword evidence="4" id="KW-1185">Reference proteome</keyword>
<dbReference type="AlphaFoldDB" id="A0A8H4QEM6"/>
<sequence length="283" mass="31080">MLTDTNFSPGLDDEPLVPVYVPRSRVEAVHQFMHSIGLPVYVATRALSTSSSLNNTRTPPPSPTPPVLNIGQNPTPRRSHSSPKKTIYIESDSEDDAYSENATINSSDLTSFSASISSLAVTDSTRNSPPGSVFSTPGRGHQRTPTPARHPVMHTPRNQTAVIRAVASNPSPSPAHRQTVTTSSRIRIPRPASNRNMSSAPNLSERHPYYAVTVGKMIGIFWDDWEVVRVLVDYVHNGHSKQFKSYGKAKEWYLAEKAAGRTSVEREPNDDIIFGPISLAERV</sequence>
<dbReference type="SUPFAM" id="SSF55658">
    <property type="entry name" value="L9 N-domain-like"/>
    <property type="match status" value="1"/>
</dbReference>
<dbReference type="Proteomes" id="UP000521872">
    <property type="component" value="Unassembled WGS sequence"/>
</dbReference>
<feature type="compositionally biased region" description="Polar residues" evidence="1">
    <location>
        <begin position="176"/>
        <end position="185"/>
    </location>
</feature>
<organism evidence="3 4">
    <name type="scientific">Agrocybe pediades</name>
    <dbReference type="NCBI Taxonomy" id="84607"/>
    <lineage>
        <taxon>Eukaryota</taxon>
        <taxon>Fungi</taxon>
        <taxon>Dikarya</taxon>
        <taxon>Basidiomycota</taxon>
        <taxon>Agaricomycotina</taxon>
        <taxon>Agaricomycetes</taxon>
        <taxon>Agaricomycetidae</taxon>
        <taxon>Agaricales</taxon>
        <taxon>Agaricineae</taxon>
        <taxon>Strophariaceae</taxon>
        <taxon>Agrocybe</taxon>
    </lineage>
</organism>
<reference evidence="3 4" key="1">
    <citation type="submission" date="2019-12" db="EMBL/GenBank/DDBJ databases">
        <authorList>
            <person name="Floudas D."/>
            <person name="Bentzer J."/>
            <person name="Ahren D."/>
            <person name="Johansson T."/>
            <person name="Persson P."/>
            <person name="Tunlid A."/>
        </authorList>
    </citation>
    <scope>NUCLEOTIDE SEQUENCE [LARGE SCALE GENOMIC DNA]</scope>
    <source>
        <strain evidence="3 4">CBS 102.39</strain>
    </source>
</reference>
<dbReference type="InterPro" id="IPR009027">
    <property type="entry name" value="Ribosomal_bL9/RNase_H1_N"/>
</dbReference>
<feature type="compositionally biased region" description="Polar residues" evidence="1">
    <location>
        <begin position="193"/>
        <end position="202"/>
    </location>
</feature>
<feature type="region of interest" description="Disordered" evidence="1">
    <location>
        <begin position="51"/>
        <end position="84"/>
    </location>
</feature>
<accession>A0A8H4QEM6</accession>
<gene>
    <name evidence="3" type="ORF">D9613_011968</name>
</gene>
<feature type="region of interest" description="Disordered" evidence="1">
    <location>
        <begin position="122"/>
        <end position="153"/>
    </location>
</feature>